<feature type="transmembrane region" description="Helical" evidence="2">
    <location>
        <begin position="12"/>
        <end position="32"/>
    </location>
</feature>
<dbReference type="Gene3D" id="2.40.30.170">
    <property type="match status" value="1"/>
</dbReference>
<organism evidence="3 4">
    <name type="scientific">Candidatus Entotheonella gemina</name>
    <dbReference type="NCBI Taxonomy" id="1429439"/>
    <lineage>
        <taxon>Bacteria</taxon>
        <taxon>Pseudomonadati</taxon>
        <taxon>Nitrospinota/Tectimicrobiota group</taxon>
        <taxon>Candidatus Tectimicrobiota</taxon>
        <taxon>Candidatus Entotheonellia</taxon>
        <taxon>Candidatus Entotheonellales</taxon>
        <taxon>Candidatus Entotheonellaceae</taxon>
        <taxon>Candidatus Entotheonella</taxon>
    </lineage>
</organism>
<keyword evidence="2" id="KW-1133">Transmembrane helix</keyword>
<comment type="caution">
    <text evidence="3">The sequence shown here is derived from an EMBL/GenBank/DDBJ whole genome shotgun (WGS) entry which is preliminary data.</text>
</comment>
<dbReference type="HOGENOM" id="CLU_389268_0_0_7"/>
<dbReference type="PANTHER" id="PTHR30386">
    <property type="entry name" value="MEMBRANE FUSION SUBUNIT OF EMRAB-TOLC MULTIDRUG EFFLUX PUMP"/>
    <property type="match status" value="1"/>
</dbReference>
<reference evidence="3 4" key="1">
    <citation type="journal article" date="2014" name="Nature">
        <title>An environmental bacterial taxon with a large and distinct metabolic repertoire.</title>
        <authorList>
            <person name="Wilson M.C."/>
            <person name="Mori T."/>
            <person name="Ruckert C."/>
            <person name="Uria A.R."/>
            <person name="Helf M.J."/>
            <person name="Takada K."/>
            <person name="Gernert C."/>
            <person name="Steffens U.A."/>
            <person name="Heycke N."/>
            <person name="Schmitt S."/>
            <person name="Rinke C."/>
            <person name="Helfrich E.J."/>
            <person name="Brachmann A.O."/>
            <person name="Gurgui C."/>
            <person name="Wakimoto T."/>
            <person name="Kracht M."/>
            <person name="Crusemann M."/>
            <person name="Hentschel U."/>
            <person name="Abe I."/>
            <person name="Matsunaga S."/>
            <person name="Kalinowski J."/>
            <person name="Takeyama H."/>
            <person name="Piel J."/>
        </authorList>
    </citation>
    <scope>NUCLEOTIDE SEQUENCE [LARGE SCALE GENOMIC DNA]</scope>
    <source>
        <strain evidence="4">TSY2</strain>
    </source>
</reference>
<dbReference type="Gene3D" id="2.40.50.100">
    <property type="match status" value="1"/>
</dbReference>
<dbReference type="InterPro" id="IPR050739">
    <property type="entry name" value="MFP"/>
</dbReference>
<name>W4M512_9BACT</name>
<dbReference type="Proteomes" id="UP000019140">
    <property type="component" value="Unassembled WGS sequence"/>
</dbReference>
<keyword evidence="2" id="KW-0812">Transmembrane</keyword>
<dbReference type="EMBL" id="AZHX01000953">
    <property type="protein sequence ID" value="ETX05424.1"/>
    <property type="molecule type" value="Genomic_DNA"/>
</dbReference>
<evidence type="ECO:0000256" key="1">
    <source>
        <dbReference type="SAM" id="Coils"/>
    </source>
</evidence>
<keyword evidence="2" id="KW-0472">Membrane</keyword>
<sequence>MRLHWKLQAIVARMGPVTLFAATCCLAGWLYLDQAQLGNVIGYAAGAAFTVASTEPGRLERVEVLPGQSVTAGQVVAYLDASQSEREIDILEAEYQRLQAQLSAAEEEAAHTRFMDRDHLENVVAKAALSLRREQVALERVRKEEQALRKEHDRLRRLVAKQLIAQAKLDAFNIRYGAVQKELEDRPRTIRLIQQQLDEARQRLQQGFQSMVLDVVTKPLRKNMEVNRRRLAQLRAKQASLVLRAPATGRVRTIHRRGGEVVLAGEAIVDLISDEQVQVVACVSEEDAMSVRVGDQVSLSARGRSGALSGRVISLGPLVDQIPLRCRKVPTHAAWGRDVVIELPEVADFLPGQMFNVRFVHQGQQLGEAMAASFKGEGHGPRLIDIPQVLQKRSRFEPSGLVWQLDLERYIVVSDDTGWPKHHAHAPWLFTMSADGRLDPEPLRVEGIRAFGDLEGVAADPTGGLYVLSSQSYSRHGKRPRWRTLFAHLQWHGTGYQVTHHLSLADILDQAISNTLASLGLERGIQKLNIEGLAERDGMLFLGLKAPLDQSDQALIWRLGSPQALFATGKLADARLSLWARIKLDAKAGDATVAGGISELLFPGNDRLLLTSTPSSKSATVESGRLWSIKLPPHAITKPSIGNPRAEVLKTFPGLRPEGLSLSPKPDHVVVVFDANEGMPYWVELPWAPVKISGDHLLF</sequence>
<proteinExistence type="predicted"/>
<accession>W4M512</accession>
<keyword evidence="4" id="KW-1185">Reference proteome</keyword>
<evidence type="ECO:0008006" key="5">
    <source>
        <dbReference type="Google" id="ProtNLM"/>
    </source>
</evidence>
<feature type="coiled-coil region" evidence="1">
    <location>
        <begin position="81"/>
        <end position="161"/>
    </location>
</feature>
<protein>
    <recommendedName>
        <fullName evidence="5">Membrane fusion protein biotin-lipoyl like domain-containing protein</fullName>
    </recommendedName>
</protein>
<gene>
    <name evidence="3" type="ORF">ETSY2_23015</name>
</gene>
<dbReference type="AlphaFoldDB" id="W4M512"/>
<keyword evidence="1" id="KW-0175">Coiled coil</keyword>
<evidence type="ECO:0000313" key="3">
    <source>
        <dbReference type="EMBL" id="ETX05424.1"/>
    </source>
</evidence>
<evidence type="ECO:0000256" key="2">
    <source>
        <dbReference type="SAM" id="Phobius"/>
    </source>
</evidence>
<evidence type="ECO:0000313" key="4">
    <source>
        <dbReference type="Proteomes" id="UP000019140"/>
    </source>
</evidence>